<dbReference type="Gene3D" id="3.90.1140.10">
    <property type="entry name" value="Cyclic phosphodiesterase"/>
    <property type="match status" value="1"/>
</dbReference>
<organism evidence="4 5">
    <name type="scientific">Modicisalibacter tunisiensis</name>
    <dbReference type="NCBI Taxonomy" id="390637"/>
    <lineage>
        <taxon>Bacteria</taxon>
        <taxon>Pseudomonadati</taxon>
        <taxon>Pseudomonadota</taxon>
        <taxon>Gammaproteobacteria</taxon>
        <taxon>Oceanospirillales</taxon>
        <taxon>Halomonadaceae</taxon>
        <taxon>Modicisalibacter</taxon>
    </lineage>
</organism>
<comment type="catalytic activity">
    <reaction evidence="2">
        <text>a 3'-end 2',3'-cyclophospho-ribonucleotide-RNA + H2O = a 3'-end 2'-phospho-ribonucleotide-RNA + H(+)</text>
        <dbReference type="Rhea" id="RHEA:11828"/>
        <dbReference type="Rhea" id="RHEA-COMP:10464"/>
        <dbReference type="Rhea" id="RHEA-COMP:17353"/>
        <dbReference type="ChEBI" id="CHEBI:15377"/>
        <dbReference type="ChEBI" id="CHEBI:15378"/>
        <dbReference type="ChEBI" id="CHEBI:83064"/>
        <dbReference type="ChEBI" id="CHEBI:173113"/>
        <dbReference type="EC" id="3.1.4.58"/>
    </reaction>
</comment>
<dbReference type="InterPro" id="IPR014051">
    <property type="entry name" value="Phosphoesterase_HXTX"/>
</dbReference>
<dbReference type="RefSeq" id="WP_224420370.1">
    <property type="nucleotide sequence ID" value="NZ_JAGXFD010000001.1"/>
</dbReference>
<dbReference type="EMBL" id="JAGXFD010000001">
    <property type="protein sequence ID" value="MBZ9566944.1"/>
    <property type="molecule type" value="Genomic_DNA"/>
</dbReference>
<evidence type="ECO:0000313" key="4">
    <source>
        <dbReference type="EMBL" id="MBZ9566944.1"/>
    </source>
</evidence>
<feature type="short sequence motif" description="HXTX 1" evidence="2">
    <location>
        <begin position="39"/>
        <end position="42"/>
    </location>
</feature>
<accession>A0ABS7WWF5</accession>
<dbReference type="Proteomes" id="UP001319883">
    <property type="component" value="Unassembled WGS sequence"/>
</dbReference>
<dbReference type="PANTHER" id="PTHR35561">
    <property type="entry name" value="RNA 2',3'-CYCLIC PHOSPHODIESTERASE"/>
    <property type="match status" value="1"/>
</dbReference>
<feature type="active site" description="Proton acceptor" evidence="2">
    <location>
        <position position="129"/>
    </location>
</feature>
<name>A0ABS7WWF5_9GAMM</name>
<dbReference type="HAMAP" id="MF_01940">
    <property type="entry name" value="RNA_CPDase"/>
    <property type="match status" value="1"/>
</dbReference>
<dbReference type="EC" id="3.1.4.58" evidence="2"/>
<dbReference type="SUPFAM" id="SSF55144">
    <property type="entry name" value="LigT-like"/>
    <property type="match status" value="1"/>
</dbReference>
<keyword evidence="1 2" id="KW-0378">Hydrolase</keyword>
<reference evidence="4 5" key="1">
    <citation type="submission" date="2021-05" db="EMBL/GenBank/DDBJ databases">
        <title>Petroleum and Energy Research Collection (APPE): ex situ preservation of microbial diversity associated with the oil industry and exploitation of its biotechnological potential.</title>
        <authorList>
            <person name="Paixao C.T.M."/>
            <person name="Gomes M.B."/>
            <person name="Oliveira V.M."/>
        </authorList>
    </citation>
    <scope>NUCLEOTIDE SEQUENCE [LARGE SCALE GENOMIC DNA]</scope>
    <source>
        <strain evidence="4 5">LIT2</strain>
    </source>
</reference>
<comment type="caution">
    <text evidence="4">The sequence shown here is derived from an EMBL/GenBank/DDBJ whole genome shotgun (WGS) entry which is preliminary data.</text>
</comment>
<feature type="active site" description="Proton donor" evidence="2">
    <location>
        <position position="39"/>
    </location>
</feature>
<protein>
    <recommendedName>
        <fullName evidence="2">RNA 2',3'-cyclic phosphodiesterase</fullName>
        <shortName evidence="2">RNA 2',3'-CPDase</shortName>
        <ecNumber evidence="2">3.1.4.58</ecNumber>
    </recommendedName>
</protein>
<keyword evidence="5" id="KW-1185">Reference proteome</keyword>
<gene>
    <name evidence="4" type="primary">thpR</name>
    <name evidence="4" type="ORF">KGQ91_04485</name>
</gene>
<feature type="domain" description="Phosphoesterase HXTX" evidence="3">
    <location>
        <begin position="11"/>
        <end position="80"/>
    </location>
</feature>
<feature type="short sequence motif" description="HXTX 2" evidence="2">
    <location>
        <begin position="129"/>
        <end position="132"/>
    </location>
</feature>
<dbReference type="InterPro" id="IPR004175">
    <property type="entry name" value="RNA_CPDase"/>
</dbReference>
<dbReference type="Pfam" id="PF02834">
    <property type="entry name" value="LigT_PEase"/>
    <property type="match status" value="1"/>
</dbReference>
<evidence type="ECO:0000256" key="1">
    <source>
        <dbReference type="ARBA" id="ARBA00022801"/>
    </source>
</evidence>
<dbReference type="NCBIfam" id="TIGR02258">
    <property type="entry name" value="2_5_ligase"/>
    <property type="match status" value="1"/>
</dbReference>
<evidence type="ECO:0000313" key="5">
    <source>
        <dbReference type="Proteomes" id="UP001319883"/>
    </source>
</evidence>
<comment type="function">
    <text evidence="2">Hydrolyzes RNA 2',3'-cyclic phosphodiester to an RNA 2'-phosphomonoester.</text>
</comment>
<comment type="similarity">
    <text evidence="2">Belongs to the 2H phosphoesterase superfamily. ThpR family.</text>
</comment>
<evidence type="ECO:0000259" key="3">
    <source>
        <dbReference type="Pfam" id="PF02834"/>
    </source>
</evidence>
<evidence type="ECO:0000256" key="2">
    <source>
        <dbReference type="HAMAP-Rule" id="MF_01940"/>
    </source>
</evidence>
<dbReference type="InterPro" id="IPR009097">
    <property type="entry name" value="Cyclic_Pdiesterase"/>
</dbReference>
<sequence length="177" mass="18876">MRLFFALWPGPALREQLAALGREARHRCGGRATPPDKLHLTLAFLGEASAPQADALAASTRERAIAPGTWTLSRIGHFPRAGGHFPRAGVVWAGGDAGAEALATLHDRLAALADDAGLGVRSPGAFTPHVTLLRRAGAPPEGWRPTPLDWHYRAAALVASTSRHGTHEYVTLARTRH</sequence>
<dbReference type="PANTHER" id="PTHR35561:SF1">
    <property type="entry name" value="RNA 2',3'-CYCLIC PHOSPHODIESTERASE"/>
    <property type="match status" value="1"/>
</dbReference>
<proteinExistence type="inferred from homology"/>